<dbReference type="SUPFAM" id="SSF48239">
    <property type="entry name" value="Terpenoid cyclases/Protein prenyltransferases"/>
    <property type="match status" value="1"/>
</dbReference>
<name>V7ALG8_PHAVU</name>
<dbReference type="Gene3D" id="1.50.10.130">
    <property type="entry name" value="Terpene synthase, N-terminal domain"/>
    <property type="match status" value="1"/>
</dbReference>
<dbReference type="InterPro" id="IPR034741">
    <property type="entry name" value="Terpene_cyclase-like_1_C"/>
</dbReference>
<comment type="cofactor">
    <cofactor evidence="1">
        <name>Mg(2+)</name>
        <dbReference type="ChEBI" id="CHEBI:18420"/>
    </cofactor>
</comment>
<protein>
    <recommendedName>
        <fullName evidence="9">Terpene synthase metal-binding domain-containing protein</fullName>
    </recommendedName>
</protein>
<dbReference type="FunFam" id="1.10.600.10:FF:000007">
    <property type="entry name" value="Isoprene synthase, chloroplastic"/>
    <property type="match status" value="1"/>
</dbReference>
<dbReference type="GO" id="GO:0010333">
    <property type="term" value="F:terpene synthase activity"/>
    <property type="evidence" value="ECO:0007669"/>
    <property type="project" value="InterPro"/>
</dbReference>
<dbReference type="InterPro" id="IPR001906">
    <property type="entry name" value="Terpene_synth_N"/>
</dbReference>
<dbReference type="PANTHER" id="PTHR31225:SF221">
    <property type="entry name" value="(-)-GERMACRENE D SYNTHASE"/>
    <property type="match status" value="1"/>
</dbReference>
<dbReference type="InterPro" id="IPR008949">
    <property type="entry name" value="Isoprenoid_synthase_dom_sf"/>
</dbReference>
<dbReference type="AlphaFoldDB" id="V7ALG8"/>
<keyword evidence="8" id="KW-1185">Reference proteome</keyword>
<dbReference type="InterPro" id="IPR050148">
    <property type="entry name" value="Terpene_synthase-like"/>
</dbReference>
<dbReference type="Gramene" id="ESW04991">
    <property type="protein sequence ID" value="ESW04991"/>
    <property type="gene ID" value="PHAVU_011G142500g"/>
</dbReference>
<dbReference type="SMR" id="V7ALG8"/>
<dbReference type="InterPro" id="IPR044814">
    <property type="entry name" value="Terpene_cyclase_plant_C1"/>
</dbReference>
<evidence type="ECO:0000256" key="2">
    <source>
        <dbReference type="ARBA" id="ARBA00022723"/>
    </source>
</evidence>
<evidence type="ECO:0000313" key="7">
    <source>
        <dbReference type="EMBL" id="ESW04991.1"/>
    </source>
</evidence>
<dbReference type="CDD" id="cd00684">
    <property type="entry name" value="Terpene_cyclase_plant_C1"/>
    <property type="match status" value="1"/>
</dbReference>
<proteinExistence type="predicted"/>
<organism evidence="7 8">
    <name type="scientific">Phaseolus vulgaris</name>
    <name type="common">Kidney bean</name>
    <name type="synonym">French bean</name>
    <dbReference type="NCBI Taxonomy" id="3885"/>
    <lineage>
        <taxon>Eukaryota</taxon>
        <taxon>Viridiplantae</taxon>
        <taxon>Streptophyta</taxon>
        <taxon>Embryophyta</taxon>
        <taxon>Tracheophyta</taxon>
        <taxon>Spermatophyta</taxon>
        <taxon>Magnoliopsida</taxon>
        <taxon>eudicotyledons</taxon>
        <taxon>Gunneridae</taxon>
        <taxon>Pentapetalae</taxon>
        <taxon>rosids</taxon>
        <taxon>fabids</taxon>
        <taxon>Fabales</taxon>
        <taxon>Fabaceae</taxon>
        <taxon>Papilionoideae</taxon>
        <taxon>50 kb inversion clade</taxon>
        <taxon>NPAAA clade</taxon>
        <taxon>indigoferoid/millettioid clade</taxon>
        <taxon>Phaseoleae</taxon>
        <taxon>Phaseolus</taxon>
    </lineage>
</organism>
<dbReference type="GO" id="GO:0016102">
    <property type="term" value="P:diterpenoid biosynthetic process"/>
    <property type="evidence" value="ECO:0007669"/>
    <property type="project" value="InterPro"/>
</dbReference>
<dbReference type="Pfam" id="PF01397">
    <property type="entry name" value="Terpene_synth"/>
    <property type="match status" value="1"/>
</dbReference>
<evidence type="ECO:0000256" key="3">
    <source>
        <dbReference type="ARBA" id="ARBA00022842"/>
    </source>
</evidence>
<dbReference type="InterPro" id="IPR005630">
    <property type="entry name" value="Terpene_synthase_metal-bd"/>
</dbReference>
<evidence type="ECO:0000313" key="8">
    <source>
        <dbReference type="Proteomes" id="UP000000226"/>
    </source>
</evidence>
<reference evidence="8" key="1">
    <citation type="journal article" date="2014" name="Nat. Genet.">
        <title>A reference genome for common bean and genome-wide analysis of dual domestications.</title>
        <authorList>
            <person name="Schmutz J."/>
            <person name="McClean P.E."/>
            <person name="Mamidi S."/>
            <person name="Wu G.A."/>
            <person name="Cannon S.B."/>
            <person name="Grimwood J."/>
            <person name="Jenkins J."/>
            <person name="Shu S."/>
            <person name="Song Q."/>
            <person name="Chavarro C."/>
            <person name="Torres-Torres M."/>
            <person name="Geffroy V."/>
            <person name="Moghaddam S.M."/>
            <person name="Gao D."/>
            <person name="Abernathy B."/>
            <person name="Barry K."/>
            <person name="Blair M."/>
            <person name="Brick M.A."/>
            <person name="Chovatia M."/>
            <person name="Gepts P."/>
            <person name="Goodstein D.M."/>
            <person name="Gonzales M."/>
            <person name="Hellsten U."/>
            <person name="Hyten D.L."/>
            <person name="Jia G."/>
            <person name="Kelly J.D."/>
            <person name="Kudrna D."/>
            <person name="Lee R."/>
            <person name="Richard M.M."/>
            <person name="Miklas P.N."/>
            <person name="Osorno J.M."/>
            <person name="Rodrigues J."/>
            <person name="Thareau V."/>
            <person name="Urrea C.A."/>
            <person name="Wang M."/>
            <person name="Yu Y."/>
            <person name="Zhang M."/>
            <person name="Wing R.A."/>
            <person name="Cregan P.B."/>
            <person name="Rokhsar D.S."/>
            <person name="Jackson S.A."/>
        </authorList>
    </citation>
    <scope>NUCLEOTIDE SEQUENCE [LARGE SCALE GENOMIC DNA]</scope>
    <source>
        <strain evidence="8">cv. G19833</strain>
    </source>
</reference>
<dbReference type="SFLD" id="SFLDS00005">
    <property type="entry name" value="Isoprenoid_Synthase_Type_I"/>
    <property type="match status" value="1"/>
</dbReference>
<feature type="domain" description="Terpene synthase N-terminal" evidence="5">
    <location>
        <begin position="1"/>
        <end position="49"/>
    </location>
</feature>
<evidence type="ECO:0008006" key="9">
    <source>
        <dbReference type="Google" id="ProtNLM"/>
    </source>
</evidence>
<dbReference type="OMA" id="WIVQLER"/>
<dbReference type="SUPFAM" id="SSF48576">
    <property type="entry name" value="Terpenoid synthases"/>
    <property type="match status" value="1"/>
</dbReference>
<dbReference type="Gene3D" id="1.10.600.10">
    <property type="entry name" value="Farnesyl Diphosphate Synthase"/>
    <property type="match status" value="1"/>
</dbReference>
<dbReference type="EMBL" id="CM002298">
    <property type="protein sequence ID" value="ESW04991.1"/>
    <property type="molecule type" value="Genomic_DNA"/>
</dbReference>
<keyword evidence="2" id="KW-0479">Metal-binding</keyword>
<evidence type="ECO:0000256" key="1">
    <source>
        <dbReference type="ARBA" id="ARBA00001946"/>
    </source>
</evidence>
<feature type="domain" description="Terpene synthase metal-binding" evidence="6">
    <location>
        <begin position="107"/>
        <end position="345"/>
    </location>
</feature>
<dbReference type="InterPro" id="IPR008930">
    <property type="entry name" value="Terpenoid_cyclase/PrenylTrfase"/>
</dbReference>
<gene>
    <name evidence="7" type="ORF">PHAVU_011G142500g</name>
</gene>
<keyword evidence="3" id="KW-0460">Magnesium</keyword>
<dbReference type="Pfam" id="PF03936">
    <property type="entry name" value="Terpene_synth_C"/>
    <property type="match status" value="1"/>
</dbReference>
<sequence>MLSLYEAAQLSFHGEEILQEAYSFTLTQLTESLTTKLSPFLSGLVHHSLGQSLRKGMPRLESRYYISFYQEDPSHDERLLTFAKLDFNMLQKLHQKEVSNVTKWWVKDLNVSTNFPFARDRIVEACFWIVGVYYEPQYFLARRILMKVIAISSIIDDVYDAYATIDEIEIFTNAIERWDISALIDLPEYMKLCYKALLDIFEETEQELRNQGKENFVKYAKNEVKRLVQAYRTESRWFHHNHTPTAEEYMEVATMSCGFALLTTVSFLGMEDTAEEFLIWATSDPKIIVAASTISRIMDDIAGSEFEHERGHVVSSLDCYMKQYNSSKENGIKELLKMVESSWKDINEECLNPTQVPMKFLMRVVNLARMMDVLYKEQDSYTHSGGILKDYINTLLVHKVPIQIS</sequence>
<keyword evidence="4" id="KW-0456">Lyase</keyword>
<dbReference type="OrthoDB" id="1877784at2759"/>
<evidence type="ECO:0000256" key="4">
    <source>
        <dbReference type="ARBA" id="ARBA00023239"/>
    </source>
</evidence>
<dbReference type="Proteomes" id="UP000000226">
    <property type="component" value="Chromosome 11"/>
</dbReference>
<accession>V7ALG8</accession>
<dbReference type="GO" id="GO:0000287">
    <property type="term" value="F:magnesium ion binding"/>
    <property type="evidence" value="ECO:0007669"/>
    <property type="project" value="InterPro"/>
</dbReference>
<evidence type="ECO:0000259" key="6">
    <source>
        <dbReference type="Pfam" id="PF03936"/>
    </source>
</evidence>
<evidence type="ECO:0000259" key="5">
    <source>
        <dbReference type="Pfam" id="PF01397"/>
    </source>
</evidence>
<dbReference type="PANTHER" id="PTHR31225">
    <property type="entry name" value="OS04G0344100 PROTEIN-RELATED"/>
    <property type="match status" value="1"/>
</dbReference>
<dbReference type="SFLD" id="SFLDG01019">
    <property type="entry name" value="Terpene_Cyclase_Like_1_C_Termi"/>
    <property type="match status" value="1"/>
</dbReference>
<dbReference type="InterPro" id="IPR036965">
    <property type="entry name" value="Terpene_synth_N_sf"/>
</dbReference>